<dbReference type="AlphaFoldDB" id="A0A7Y3STG3"/>
<gene>
    <name evidence="2" type="ORF">HLQ16_03905</name>
</gene>
<dbReference type="InterPro" id="IPR015020">
    <property type="entry name" value="Rv2525c-like_Glyco_Hydro-like"/>
</dbReference>
<dbReference type="Pfam" id="PF08924">
    <property type="entry name" value="Rv2525c_GlyHyd-like"/>
    <property type="match status" value="1"/>
</dbReference>
<proteinExistence type="predicted"/>
<reference evidence="2 3" key="1">
    <citation type="submission" date="2020-05" db="EMBL/GenBank/DDBJ databases">
        <title>Complete genome of Clostridium estertheticum subspecies estertheticum, isolated from Vacuum packed lamb meat from New Zealand imported to Switzerland.</title>
        <authorList>
            <person name="Wambui J."/>
            <person name="Stevens M.J.A."/>
            <person name="Stephan R."/>
        </authorList>
    </citation>
    <scope>NUCLEOTIDE SEQUENCE [LARGE SCALE GENOMIC DNA]</scope>
    <source>
        <strain evidence="2 3">CEST001</strain>
    </source>
</reference>
<organism evidence="2 3">
    <name type="scientific">Clostridium estertheticum</name>
    <dbReference type="NCBI Taxonomy" id="238834"/>
    <lineage>
        <taxon>Bacteria</taxon>
        <taxon>Bacillati</taxon>
        <taxon>Bacillota</taxon>
        <taxon>Clostridia</taxon>
        <taxon>Eubacteriales</taxon>
        <taxon>Clostridiaceae</taxon>
        <taxon>Clostridium</taxon>
    </lineage>
</organism>
<feature type="domain" description="Rv2525c-like glycoside hydrolase-like" evidence="1">
    <location>
        <begin position="2"/>
        <end position="43"/>
    </location>
</feature>
<dbReference type="EMBL" id="JABEYB010000003">
    <property type="protein sequence ID" value="NNU75071.1"/>
    <property type="molecule type" value="Genomic_DNA"/>
</dbReference>
<evidence type="ECO:0000313" key="3">
    <source>
        <dbReference type="Proteomes" id="UP000531659"/>
    </source>
</evidence>
<evidence type="ECO:0000313" key="2">
    <source>
        <dbReference type="EMBL" id="NNU75071.1"/>
    </source>
</evidence>
<accession>A0A7Y3STG3</accession>
<comment type="caution">
    <text evidence="2">The sequence shown here is derived from an EMBL/GenBank/DDBJ whole genome shotgun (WGS) entry which is preliminary data.</text>
</comment>
<dbReference type="RefSeq" id="WP_171296160.1">
    <property type="nucleotide sequence ID" value="NZ_CP087098.1"/>
</dbReference>
<protein>
    <submittedName>
        <fullName evidence="2">DUF1906 domain-containing protein</fullName>
    </submittedName>
</protein>
<dbReference type="Gene3D" id="3.20.20.80">
    <property type="entry name" value="Glycosidases"/>
    <property type="match status" value="1"/>
</dbReference>
<sequence length="44" mass="4928">MKTAIALASGFGFDSETIIYFCVYFDALDGDINGTIYPYFSEIF</sequence>
<dbReference type="Proteomes" id="UP000531659">
    <property type="component" value="Unassembled WGS sequence"/>
</dbReference>
<evidence type="ECO:0000259" key="1">
    <source>
        <dbReference type="Pfam" id="PF08924"/>
    </source>
</evidence>
<name>A0A7Y3STG3_9CLOT</name>